<evidence type="ECO:0000256" key="1">
    <source>
        <dbReference type="SAM" id="Phobius"/>
    </source>
</evidence>
<dbReference type="EMBL" id="AMXF01000117">
    <property type="protein sequence ID" value="ENO96334.1"/>
    <property type="molecule type" value="Genomic_DNA"/>
</dbReference>
<protein>
    <recommendedName>
        <fullName evidence="4">Cyd operon protein YbgE</fullName>
    </recommendedName>
</protein>
<keyword evidence="1" id="KW-1133">Transmembrane helix</keyword>
<keyword evidence="1" id="KW-0812">Transmembrane</keyword>
<proteinExistence type="predicted"/>
<feature type="transmembrane region" description="Helical" evidence="1">
    <location>
        <begin position="88"/>
        <end position="106"/>
    </location>
</feature>
<evidence type="ECO:0008006" key="4">
    <source>
        <dbReference type="Google" id="ProtNLM"/>
    </source>
</evidence>
<reference evidence="2 3" key="1">
    <citation type="submission" date="2012-09" db="EMBL/GenBank/DDBJ databases">
        <title>Draft Genome Sequences of 6 Strains from Genus Thauera.</title>
        <authorList>
            <person name="Liu B."/>
            <person name="Shapleigh J.P."/>
            <person name="Frostegard A.H."/>
        </authorList>
    </citation>
    <scope>NUCLEOTIDE SEQUENCE [LARGE SCALE GENOMIC DNA]</scope>
    <source>
        <strain evidence="2 3">B4P</strain>
    </source>
</reference>
<keyword evidence="3" id="KW-1185">Reference proteome</keyword>
<sequence length="138" mass="14033">MKPLVPPLGSPLAPTLTPAQPADAKLAVTAPVRVAAVYTAPVAAVPAPTEEEARIRVLPLLLAIAVMLGITAWPGALAGPAGAADHPAAMALFWAMSAGFVAGVGFRPQNPLIRLLFSPLACWLGVILAGLRMASLMA</sequence>
<comment type="caution">
    <text evidence="2">The sequence shown here is derived from an EMBL/GenBank/DDBJ whole genome shotgun (WGS) entry which is preliminary data.</text>
</comment>
<dbReference type="Pfam" id="PF09600">
    <property type="entry name" value="Cyd_oper_YbgE"/>
    <property type="match status" value="1"/>
</dbReference>
<dbReference type="Proteomes" id="UP000013047">
    <property type="component" value="Unassembled WGS sequence"/>
</dbReference>
<gene>
    <name evidence="2" type="ORF">C667_14559</name>
</gene>
<dbReference type="InterPro" id="IPR011846">
    <property type="entry name" value="Cyd_oper_YbgE"/>
</dbReference>
<organism evidence="2 3">
    <name type="scientific">Thauera phenylacetica B4P</name>
    <dbReference type="NCBI Taxonomy" id="1234382"/>
    <lineage>
        <taxon>Bacteria</taxon>
        <taxon>Pseudomonadati</taxon>
        <taxon>Pseudomonadota</taxon>
        <taxon>Betaproteobacteria</taxon>
        <taxon>Rhodocyclales</taxon>
        <taxon>Zoogloeaceae</taxon>
        <taxon>Thauera</taxon>
    </lineage>
</organism>
<name>N6ZW53_9RHOO</name>
<evidence type="ECO:0000313" key="3">
    <source>
        <dbReference type="Proteomes" id="UP000013047"/>
    </source>
</evidence>
<evidence type="ECO:0000313" key="2">
    <source>
        <dbReference type="EMBL" id="ENO96334.1"/>
    </source>
</evidence>
<feature type="transmembrane region" description="Helical" evidence="1">
    <location>
        <begin position="57"/>
        <end position="76"/>
    </location>
</feature>
<accession>N6ZW53</accession>
<feature type="transmembrane region" description="Helical" evidence="1">
    <location>
        <begin position="113"/>
        <end position="134"/>
    </location>
</feature>
<dbReference type="AlphaFoldDB" id="N6ZW53"/>
<dbReference type="OrthoDB" id="5298003at2"/>
<keyword evidence="1" id="KW-0472">Membrane</keyword>